<dbReference type="InterPro" id="IPR001789">
    <property type="entry name" value="Sig_transdc_resp-reg_receiver"/>
</dbReference>
<sequence length="143" mass="16253">MFIKNRNNLVFLIKNNISGAIMQINVLIVDDSEMARNFHSYILKSEGFETISAVDGADALEKLYQMDKIDMVVTDINMPVMDGYTLVEHIREDEQFEDIPIVIVSTEDEAKDKQRGFDAGANVYIVKPTEPEELIENIRLLLG</sequence>
<evidence type="ECO:0000256" key="1">
    <source>
        <dbReference type="ARBA" id="ARBA00022553"/>
    </source>
</evidence>
<dbReference type="PANTHER" id="PTHR44591:SF3">
    <property type="entry name" value="RESPONSE REGULATORY DOMAIN-CONTAINING PROTEIN"/>
    <property type="match status" value="1"/>
</dbReference>
<evidence type="ECO:0000259" key="3">
    <source>
        <dbReference type="PROSITE" id="PS50110"/>
    </source>
</evidence>
<dbReference type="Pfam" id="PF00072">
    <property type="entry name" value="Response_reg"/>
    <property type="match status" value="1"/>
</dbReference>
<dbReference type="InterPro" id="IPR011006">
    <property type="entry name" value="CheY-like_superfamily"/>
</dbReference>
<gene>
    <name evidence="4" type="ORF">OMM_11693</name>
</gene>
<dbReference type="InterPro" id="IPR050595">
    <property type="entry name" value="Bact_response_regulator"/>
</dbReference>
<proteinExistence type="predicted"/>
<dbReference type="Proteomes" id="UP000189670">
    <property type="component" value="Unassembled WGS sequence"/>
</dbReference>
<dbReference type="EMBL" id="ATBP01001422">
    <property type="protein sequence ID" value="ETR67357.1"/>
    <property type="molecule type" value="Genomic_DNA"/>
</dbReference>
<comment type="caution">
    <text evidence="4">The sequence shown here is derived from an EMBL/GenBank/DDBJ whole genome shotgun (WGS) entry which is preliminary data.</text>
</comment>
<keyword evidence="1 2" id="KW-0597">Phosphoprotein</keyword>
<evidence type="ECO:0000313" key="4">
    <source>
        <dbReference type="EMBL" id="ETR67357.1"/>
    </source>
</evidence>
<feature type="modified residue" description="4-aspartylphosphate" evidence="2">
    <location>
        <position position="75"/>
    </location>
</feature>
<dbReference type="Gene3D" id="3.40.50.2300">
    <property type="match status" value="1"/>
</dbReference>
<dbReference type="GO" id="GO:0000160">
    <property type="term" value="P:phosphorelay signal transduction system"/>
    <property type="evidence" value="ECO:0007669"/>
    <property type="project" value="InterPro"/>
</dbReference>
<dbReference type="SMART" id="SM00448">
    <property type="entry name" value="REC"/>
    <property type="match status" value="1"/>
</dbReference>
<protein>
    <submittedName>
        <fullName evidence="4">Chemotaxis protein cheY</fullName>
    </submittedName>
</protein>
<dbReference type="AlphaFoldDB" id="A0A1V1NXP2"/>
<reference evidence="5" key="1">
    <citation type="submission" date="2012-11" db="EMBL/GenBank/DDBJ databases">
        <authorList>
            <person name="Lucero-Rivera Y.E."/>
            <person name="Tovar-Ramirez D."/>
        </authorList>
    </citation>
    <scope>NUCLEOTIDE SEQUENCE [LARGE SCALE GENOMIC DNA]</scope>
    <source>
        <strain evidence="5">Araruama</strain>
    </source>
</reference>
<name>A0A1V1NXP2_9BACT</name>
<dbReference type="PROSITE" id="PS50110">
    <property type="entry name" value="RESPONSE_REGULATORY"/>
    <property type="match status" value="1"/>
</dbReference>
<organism evidence="4 5">
    <name type="scientific">Candidatus Magnetoglobus multicellularis str. Araruama</name>
    <dbReference type="NCBI Taxonomy" id="890399"/>
    <lineage>
        <taxon>Bacteria</taxon>
        <taxon>Pseudomonadati</taxon>
        <taxon>Thermodesulfobacteriota</taxon>
        <taxon>Desulfobacteria</taxon>
        <taxon>Desulfobacterales</taxon>
        <taxon>Desulfobacteraceae</taxon>
        <taxon>Candidatus Magnetoglobus</taxon>
    </lineage>
</organism>
<dbReference type="PANTHER" id="PTHR44591">
    <property type="entry name" value="STRESS RESPONSE REGULATOR PROTEIN 1"/>
    <property type="match status" value="1"/>
</dbReference>
<feature type="domain" description="Response regulatory" evidence="3">
    <location>
        <begin position="25"/>
        <end position="142"/>
    </location>
</feature>
<dbReference type="SUPFAM" id="SSF52172">
    <property type="entry name" value="CheY-like"/>
    <property type="match status" value="1"/>
</dbReference>
<evidence type="ECO:0000313" key="5">
    <source>
        <dbReference type="Proteomes" id="UP000189670"/>
    </source>
</evidence>
<evidence type="ECO:0000256" key="2">
    <source>
        <dbReference type="PROSITE-ProRule" id="PRU00169"/>
    </source>
</evidence>
<accession>A0A1V1NXP2</accession>